<feature type="chain" id="PRO_5046806824" evidence="4">
    <location>
        <begin position="22"/>
        <end position="745"/>
    </location>
</feature>
<dbReference type="Gene3D" id="2.60.120.260">
    <property type="entry name" value="Galactose-binding domain-like"/>
    <property type="match status" value="2"/>
</dbReference>
<dbReference type="InterPro" id="IPR006102">
    <property type="entry name" value="Ig-like_GH2"/>
</dbReference>
<dbReference type="Pfam" id="PF02837">
    <property type="entry name" value="Glyco_hydro_2_N"/>
    <property type="match status" value="1"/>
</dbReference>
<evidence type="ECO:0000259" key="6">
    <source>
        <dbReference type="Pfam" id="PF02836"/>
    </source>
</evidence>
<keyword evidence="4" id="KW-0732">Signal</keyword>
<dbReference type="InterPro" id="IPR036156">
    <property type="entry name" value="Beta-gal/glucu_dom_sf"/>
</dbReference>
<sequence length="745" mass="83424">MNLRKLFILFLCTGVSLATFAQSWSPKQAPLMSKFAKDVDPDHVLPEYPRPQMVRKEWLNLNGLWQYQPGAAGDALPNGKLDKTILVPFPVESALSGVREHHDRLWYRRTFTVPANWRGKQVILHFGAVDFESEVFVNGKSLGIHKGGYDPFSYNITSALTKSGPQELTVRVYDPTDLGGYPRGKQTLHPQGIMYTSVTGIWQTVWLEPVAATSISDIKIVPDLDKSAVKLTVSTLDNIAGATISIKVKDGNNVVKTVSIKPNVETSIAVAHPKLWSPDSPFLYGLDITLNKNGAVTDALSSYFGMRKISVQEDGGFKKLYLNNKFLFQLGPLDQGFWPDGGYTAPTDAALKYDLEMIKKFGFNMVRKHIKYEPYRWYYWADKLGILVWQDMPSPNSYTEHVPPVDTAEFRSELTSLIKTHWNSPSIVTWVIFNEAQAQHNTAGYVNLVRKLDPSRLINQASGGNHFGVGDYLDIHSYPPPGVPFSKTQVLACGEYGGIGYIIPNHTWKVGDTYIMINNKKDYLNLYDKFTNDLTLYKTNMGLSAAVYTEINDVEVELNGLMTYDREVIKGDVDKIYASNYKAIHDNLYIKEVLPSSQKEARNWKYTTDQPQGDWFKTSFNDASWKSGQAGFGTRGTPGGNIKTIWNTNNIWMRQDFNLNNLSAAGRDKLVLYMHHDEDCEVYINGVKAAEVRGYTSAYTVVPMSAEGKAAIKANGKNVIAIHCKQTQGGQYIDAGLSILSDTKM</sequence>
<dbReference type="InterPro" id="IPR013783">
    <property type="entry name" value="Ig-like_fold"/>
</dbReference>
<dbReference type="SUPFAM" id="SSF49303">
    <property type="entry name" value="beta-Galactosidase/glucuronidase domain"/>
    <property type="match status" value="1"/>
</dbReference>
<dbReference type="InterPro" id="IPR051913">
    <property type="entry name" value="GH2_Domain-Containing"/>
</dbReference>
<evidence type="ECO:0000259" key="7">
    <source>
        <dbReference type="Pfam" id="PF02837"/>
    </source>
</evidence>
<feature type="domain" description="Glycoside hydrolase family 2 immunoglobulin-like beta-sandwich" evidence="5">
    <location>
        <begin position="213"/>
        <end position="307"/>
    </location>
</feature>
<keyword evidence="9" id="KW-1185">Reference proteome</keyword>
<gene>
    <name evidence="8" type="ORF">GCM10022392_09550</name>
</gene>
<name>A0ABP7WK34_9SPHI</name>
<dbReference type="PANTHER" id="PTHR42732:SF2">
    <property type="entry name" value="BETA-MANNOSIDASE"/>
    <property type="match status" value="1"/>
</dbReference>
<evidence type="ECO:0000256" key="4">
    <source>
        <dbReference type="SAM" id="SignalP"/>
    </source>
</evidence>
<dbReference type="EMBL" id="BAABCV010000003">
    <property type="protein sequence ID" value="GAA4090132.1"/>
    <property type="molecule type" value="Genomic_DNA"/>
</dbReference>
<dbReference type="Proteomes" id="UP001500841">
    <property type="component" value="Unassembled WGS sequence"/>
</dbReference>
<dbReference type="InterPro" id="IPR017853">
    <property type="entry name" value="GH"/>
</dbReference>
<evidence type="ECO:0000259" key="5">
    <source>
        <dbReference type="Pfam" id="PF00703"/>
    </source>
</evidence>
<dbReference type="InterPro" id="IPR008979">
    <property type="entry name" value="Galactose-bd-like_sf"/>
</dbReference>
<feature type="signal peptide" evidence="4">
    <location>
        <begin position="1"/>
        <end position="21"/>
    </location>
</feature>
<dbReference type="InterPro" id="IPR006104">
    <property type="entry name" value="Glyco_hydro_2_N"/>
</dbReference>
<keyword evidence="3" id="KW-0326">Glycosidase</keyword>
<keyword evidence="2 8" id="KW-0378">Hydrolase</keyword>
<comment type="caution">
    <text evidence="8">The sequence shown here is derived from an EMBL/GenBank/DDBJ whole genome shotgun (WGS) entry which is preliminary data.</text>
</comment>
<dbReference type="SUPFAM" id="SSF49785">
    <property type="entry name" value="Galactose-binding domain-like"/>
    <property type="match status" value="2"/>
</dbReference>
<protein>
    <submittedName>
        <fullName evidence="8">Glycoside hydrolase family 2 TIM barrel-domain containing protein</fullName>
    </submittedName>
</protein>
<evidence type="ECO:0000256" key="1">
    <source>
        <dbReference type="ARBA" id="ARBA00007401"/>
    </source>
</evidence>
<dbReference type="PANTHER" id="PTHR42732">
    <property type="entry name" value="BETA-GALACTOSIDASE"/>
    <property type="match status" value="1"/>
</dbReference>
<dbReference type="Pfam" id="PF00703">
    <property type="entry name" value="Glyco_hydro_2"/>
    <property type="match status" value="1"/>
</dbReference>
<dbReference type="Gene3D" id="2.60.40.10">
    <property type="entry name" value="Immunoglobulins"/>
    <property type="match status" value="1"/>
</dbReference>
<dbReference type="InterPro" id="IPR006103">
    <property type="entry name" value="Glyco_hydro_2_cat"/>
</dbReference>
<evidence type="ECO:0000256" key="3">
    <source>
        <dbReference type="ARBA" id="ARBA00023295"/>
    </source>
</evidence>
<dbReference type="Gene3D" id="3.20.20.80">
    <property type="entry name" value="Glycosidases"/>
    <property type="match status" value="1"/>
</dbReference>
<feature type="domain" description="Glycosyl hydrolases family 2 sugar binding" evidence="7">
    <location>
        <begin position="87"/>
        <end position="174"/>
    </location>
</feature>
<accession>A0ABP7WK34</accession>
<evidence type="ECO:0000256" key="2">
    <source>
        <dbReference type="ARBA" id="ARBA00022801"/>
    </source>
</evidence>
<organism evidence="8 9">
    <name type="scientific">Mucilaginibacter panaciglaebae</name>
    <dbReference type="NCBI Taxonomy" id="502331"/>
    <lineage>
        <taxon>Bacteria</taxon>
        <taxon>Pseudomonadati</taxon>
        <taxon>Bacteroidota</taxon>
        <taxon>Sphingobacteriia</taxon>
        <taxon>Sphingobacteriales</taxon>
        <taxon>Sphingobacteriaceae</taxon>
        <taxon>Mucilaginibacter</taxon>
    </lineage>
</organism>
<dbReference type="RefSeq" id="WP_345101318.1">
    <property type="nucleotide sequence ID" value="NZ_BAABCV010000003.1"/>
</dbReference>
<dbReference type="Pfam" id="PF02836">
    <property type="entry name" value="Glyco_hydro_2_C"/>
    <property type="match status" value="1"/>
</dbReference>
<feature type="domain" description="Glycoside hydrolase family 2 catalytic" evidence="6">
    <location>
        <begin position="349"/>
        <end position="463"/>
    </location>
</feature>
<evidence type="ECO:0000313" key="9">
    <source>
        <dbReference type="Proteomes" id="UP001500841"/>
    </source>
</evidence>
<reference evidence="9" key="1">
    <citation type="journal article" date="2019" name="Int. J. Syst. Evol. Microbiol.">
        <title>The Global Catalogue of Microorganisms (GCM) 10K type strain sequencing project: providing services to taxonomists for standard genome sequencing and annotation.</title>
        <authorList>
            <consortium name="The Broad Institute Genomics Platform"/>
            <consortium name="The Broad Institute Genome Sequencing Center for Infectious Disease"/>
            <person name="Wu L."/>
            <person name="Ma J."/>
        </authorList>
    </citation>
    <scope>NUCLEOTIDE SEQUENCE [LARGE SCALE GENOMIC DNA]</scope>
    <source>
        <strain evidence="9">JCM 17085</strain>
    </source>
</reference>
<comment type="similarity">
    <text evidence="1">Belongs to the glycosyl hydrolase 2 family.</text>
</comment>
<dbReference type="GO" id="GO:0016787">
    <property type="term" value="F:hydrolase activity"/>
    <property type="evidence" value="ECO:0007669"/>
    <property type="project" value="UniProtKB-KW"/>
</dbReference>
<evidence type="ECO:0000313" key="8">
    <source>
        <dbReference type="EMBL" id="GAA4090132.1"/>
    </source>
</evidence>
<proteinExistence type="inferred from homology"/>
<dbReference type="SUPFAM" id="SSF51445">
    <property type="entry name" value="(Trans)glycosidases"/>
    <property type="match status" value="1"/>
</dbReference>